<comment type="caution">
    <text evidence="3">The sequence shown here is derived from an EMBL/GenBank/DDBJ whole genome shotgun (WGS) entry which is preliminary data.</text>
</comment>
<gene>
    <name evidence="3" type="ORF">LCGC14_0889540</name>
</gene>
<sequence>MHELSLDLLLRQGLSVPQIEESIRNGEFTISDDDFTRLGRMSLTAASFETQITSPASGSAKANAAIDASAAQRRTEIFESGKPTEEIVALQNQLRSETRLLKGEVEEDPGLGSRIFAALSSGTDIGNTGFKVNIPLLAIGLTLATGGIAAGGGLGAAAILTGARLPLVGSAITAGGVRVGGTIANIPRAASAASQLGGAISKIPLVSKVPQVVRAHPKITGAATGVGTLGTGLVLSDQDSPDVITPPTPTDGADVAASLAAIQDLVPSGEPTGPIEGGTGIPEIDQFLPRFEEVFTPSGERAIVTLQPQVIGGQVVGFEAVDVRFPERDALREKREQTEFEAEQAQGQITRLQEQFKIANFLADPGNRLRLQATQALTGPQRPGPQEGSGGGQTLPLDIPGRQSGQLGALLGLDPSANVPLGQADNQPFGATPSFSALQDLDPNQLSELNALAQIGFGNDLATLERSAKAKRLPGGGRRPIATFGR</sequence>
<dbReference type="AlphaFoldDB" id="A0A0F9S6M9"/>
<proteinExistence type="predicted"/>
<feature type="region of interest" description="Disordered" evidence="2">
    <location>
        <begin position="378"/>
        <end position="411"/>
    </location>
</feature>
<name>A0A0F9S6M9_9ZZZZ</name>
<accession>A0A0F9S6M9</accession>
<reference evidence="3" key="1">
    <citation type="journal article" date="2015" name="Nature">
        <title>Complex archaea that bridge the gap between prokaryotes and eukaryotes.</title>
        <authorList>
            <person name="Spang A."/>
            <person name="Saw J.H."/>
            <person name="Jorgensen S.L."/>
            <person name="Zaremba-Niedzwiedzka K."/>
            <person name="Martijn J."/>
            <person name="Lind A.E."/>
            <person name="van Eijk R."/>
            <person name="Schleper C."/>
            <person name="Guy L."/>
            <person name="Ettema T.J."/>
        </authorList>
    </citation>
    <scope>NUCLEOTIDE SEQUENCE</scope>
</reference>
<organism evidence="3">
    <name type="scientific">marine sediment metagenome</name>
    <dbReference type="NCBI Taxonomy" id="412755"/>
    <lineage>
        <taxon>unclassified sequences</taxon>
        <taxon>metagenomes</taxon>
        <taxon>ecological metagenomes</taxon>
    </lineage>
</organism>
<evidence type="ECO:0000256" key="1">
    <source>
        <dbReference type="SAM" id="Coils"/>
    </source>
</evidence>
<keyword evidence="1" id="KW-0175">Coiled coil</keyword>
<evidence type="ECO:0000313" key="3">
    <source>
        <dbReference type="EMBL" id="KKN24968.1"/>
    </source>
</evidence>
<protein>
    <submittedName>
        <fullName evidence="3">Uncharacterized protein</fullName>
    </submittedName>
</protein>
<evidence type="ECO:0000256" key="2">
    <source>
        <dbReference type="SAM" id="MobiDB-lite"/>
    </source>
</evidence>
<feature type="coiled-coil region" evidence="1">
    <location>
        <begin position="328"/>
        <end position="355"/>
    </location>
</feature>
<dbReference type="EMBL" id="LAZR01002841">
    <property type="protein sequence ID" value="KKN24968.1"/>
    <property type="molecule type" value="Genomic_DNA"/>
</dbReference>